<dbReference type="RefSeq" id="WP_005948288.1">
    <property type="nucleotide sequence ID" value="NZ_CP028103.1"/>
</dbReference>
<evidence type="ECO:0000313" key="2">
    <source>
        <dbReference type="Proteomes" id="UP000241238"/>
    </source>
</evidence>
<gene>
    <name evidence="1" type="ORF">C4N18_12095</name>
</gene>
<evidence type="ECO:0000313" key="1">
    <source>
        <dbReference type="EMBL" id="AVQ31923.1"/>
    </source>
</evidence>
<sequence>MEIEKKKESDKQRYRLYGCWLTKKEYIFIKNKLKTLREINGVKRNNTEILIELFKLALEDENKSKG</sequence>
<reference evidence="2" key="1">
    <citation type="journal article" date="2018" name="MSphere">
        <title>Fusobacterium Genomics Using MinION and Illumina Sequencing Enables Genome Completion and Correction.</title>
        <authorList>
            <person name="Todd S.M."/>
            <person name="Settlage R.E."/>
            <person name="Lahmers K.K."/>
            <person name="Slade D.J."/>
        </authorList>
    </citation>
    <scope>NUCLEOTIDE SEQUENCE [LARGE SCALE GENOMIC DNA]</scope>
    <source>
        <strain evidence="2">ATCC 27725</strain>
    </source>
</reference>
<dbReference type="EMBL" id="CP028103">
    <property type="protein sequence ID" value="AVQ31923.1"/>
    <property type="molecule type" value="Genomic_DNA"/>
</dbReference>
<proteinExistence type="predicted"/>
<dbReference type="GeneID" id="77468738"/>
<dbReference type="Proteomes" id="UP000241238">
    <property type="component" value="Chromosome"/>
</dbReference>
<organism evidence="1 2">
    <name type="scientific">Fusobacterium varium ATCC 27725</name>
    <dbReference type="NCBI Taxonomy" id="469618"/>
    <lineage>
        <taxon>Bacteria</taxon>
        <taxon>Fusobacteriati</taxon>
        <taxon>Fusobacteriota</taxon>
        <taxon>Fusobacteriia</taxon>
        <taxon>Fusobacteriales</taxon>
        <taxon>Fusobacteriaceae</taxon>
        <taxon>Fusobacterium</taxon>
    </lineage>
</organism>
<keyword evidence="2" id="KW-1185">Reference proteome</keyword>
<accession>A0ABN5JLB9</accession>
<protein>
    <submittedName>
        <fullName evidence="1">Uncharacterized protein</fullName>
    </submittedName>
</protein>
<name>A0ABN5JLB9_FUSVA</name>